<protein>
    <submittedName>
        <fullName evidence="1">Uncharacterized protein</fullName>
    </submittedName>
</protein>
<organism evidence="1">
    <name type="scientific">Alectorobius mimon</name>
    <dbReference type="NCBI Taxonomy" id="360319"/>
    <lineage>
        <taxon>Eukaryota</taxon>
        <taxon>Metazoa</taxon>
        <taxon>Ecdysozoa</taxon>
        <taxon>Arthropoda</taxon>
        <taxon>Chelicerata</taxon>
        <taxon>Arachnida</taxon>
        <taxon>Acari</taxon>
        <taxon>Parasitiformes</taxon>
        <taxon>Ixodida</taxon>
        <taxon>Ixodoidea</taxon>
        <taxon>Argasidae</taxon>
        <taxon>Ornithodorinae</taxon>
        <taxon>Alectorobius</taxon>
    </lineage>
</organism>
<sequence>PQATTVPLTVDGSGQAAFTALRPGQATVLRLPVYSRVIQQGMGGQAAIKTENPPGVCMLPMKLLNAAVLSGQEKTLNVGNQKITINPLPNLLANTSTAVTVATSGATQNIVTAKILPAAMLGGSQGLQAVQQMVRLNTLQAGITPVSGAPCSTAVLPT</sequence>
<feature type="non-terminal residue" evidence="1">
    <location>
        <position position="1"/>
    </location>
</feature>
<accession>A0A147B9I1</accession>
<name>A0A147B9I1_9ACAR</name>
<proteinExistence type="predicted"/>
<dbReference type="EMBL" id="GEIB01000438">
    <property type="protein sequence ID" value="JAR87436.1"/>
    <property type="molecule type" value="Transcribed_RNA"/>
</dbReference>
<reference evidence="1" key="1">
    <citation type="submission" date="2016-03" db="EMBL/GenBank/DDBJ databases">
        <title>Gut transcriptome analysis on engorged females of Ornithodoros mimon (Acari: Argasidae) and phylogenetic inferences of soft ticks.</title>
        <authorList>
            <person name="Landulfo G.A."/>
            <person name="Giovanni D."/>
            <person name="Carvalho E."/>
            <person name="Junqueira-de-Azevedo I."/>
            <person name="Patane J."/>
            <person name="Mendoca R."/>
            <person name="Barros-Battesti D."/>
        </authorList>
    </citation>
    <scope>NUCLEOTIDE SEQUENCE</scope>
    <source>
        <strain evidence="1">Females</strain>
        <tissue evidence="1">Gut</tissue>
    </source>
</reference>
<evidence type="ECO:0000313" key="1">
    <source>
        <dbReference type="EMBL" id="JAR87436.1"/>
    </source>
</evidence>
<feature type="non-terminal residue" evidence="1">
    <location>
        <position position="158"/>
    </location>
</feature>
<dbReference type="AlphaFoldDB" id="A0A147B9I1"/>